<evidence type="ECO:0000256" key="1">
    <source>
        <dbReference type="ARBA" id="ARBA00004123"/>
    </source>
</evidence>
<comment type="caution">
    <text evidence="12">The sequence shown here is derived from an EMBL/GenBank/DDBJ whole genome shotgun (WGS) entry which is preliminary data.</text>
</comment>
<dbReference type="InterPro" id="IPR050762">
    <property type="entry name" value="HD-ZIP_Homeobox_LZ_Class_II"/>
</dbReference>
<gene>
    <name evidence="12" type="ORF">STAS_34925</name>
</gene>
<feature type="region of interest" description="Disordered" evidence="10">
    <location>
        <begin position="92"/>
        <end position="136"/>
    </location>
</feature>
<accession>A0A5A7RIR0</accession>
<feature type="compositionally biased region" description="Basic and acidic residues" evidence="10">
    <location>
        <begin position="112"/>
        <end position="135"/>
    </location>
</feature>
<dbReference type="PANTHER" id="PTHR45714:SF39">
    <property type="entry name" value="HOMEOBOX-LEUCINE ZIPPER PROTEIN HAT14"/>
    <property type="match status" value="1"/>
</dbReference>
<keyword evidence="13" id="KW-1185">Reference proteome</keyword>
<keyword evidence="4 8" id="KW-0238">DNA-binding</keyword>
<keyword evidence="7 8" id="KW-0539">Nucleus</keyword>
<evidence type="ECO:0000256" key="5">
    <source>
        <dbReference type="ARBA" id="ARBA00023155"/>
    </source>
</evidence>
<keyword evidence="3" id="KW-0805">Transcription regulation</keyword>
<organism evidence="12 13">
    <name type="scientific">Striga asiatica</name>
    <name type="common">Asiatic witchweed</name>
    <name type="synonym">Buchnera asiatica</name>
    <dbReference type="NCBI Taxonomy" id="4170"/>
    <lineage>
        <taxon>Eukaryota</taxon>
        <taxon>Viridiplantae</taxon>
        <taxon>Streptophyta</taxon>
        <taxon>Embryophyta</taxon>
        <taxon>Tracheophyta</taxon>
        <taxon>Spermatophyta</taxon>
        <taxon>Magnoliopsida</taxon>
        <taxon>eudicotyledons</taxon>
        <taxon>Gunneridae</taxon>
        <taxon>Pentapetalae</taxon>
        <taxon>asterids</taxon>
        <taxon>lamiids</taxon>
        <taxon>Lamiales</taxon>
        <taxon>Orobanchaceae</taxon>
        <taxon>Buchnereae</taxon>
        <taxon>Striga</taxon>
    </lineage>
</organism>
<dbReference type="AlphaFoldDB" id="A0A5A7RIR0"/>
<evidence type="ECO:0000313" key="13">
    <source>
        <dbReference type="Proteomes" id="UP000325081"/>
    </source>
</evidence>
<dbReference type="InterPro" id="IPR001356">
    <property type="entry name" value="HD"/>
</dbReference>
<dbReference type="Proteomes" id="UP000325081">
    <property type="component" value="Unassembled WGS sequence"/>
</dbReference>
<evidence type="ECO:0000256" key="9">
    <source>
        <dbReference type="RuleBase" id="RU000682"/>
    </source>
</evidence>
<keyword evidence="6" id="KW-0804">Transcription</keyword>
<protein>
    <submittedName>
        <fullName evidence="12">Homeobox-leucine zipper protein family</fullName>
    </submittedName>
</protein>
<feature type="domain" description="Homeobox" evidence="11">
    <location>
        <begin position="131"/>
        <end position="191"/>
    </location>
</feature>
<evidence type="ECO:0000256" key="7">
    <source>
        <dbReference type="ARBA" id="ARBA00023242"/>
    </source>
</evidence>
<keyword evidence="5 8" id="KW-0371">Homeobox</keyword>
<dbReference type="InterPro" id="IPR009057">
    <property type="entry name" value="Homeodomain-like_sf"/>
</dbReference>
<evidence type="ECO:0000256" key="3">
    <source>
        <dbReference type="ARBA" id="ARBA00023015"/>
    </source>
</evidence>
<dbReference type="Gene3D" id="1.10.10.60">
    <property type="entry name" value="Homeodomain-like"/>
    <property type="match status" value="1"/>
</dbReference>
<dbReference type="GO" id="GO:0005634">
    <property type="term" value="C:nucleus"/>
    <property type="evidence" value="ECO:0007669"/>
    <property type="project" value="UniProtKB-SubCell"/>
</dbReference>
<dbReference type="PROSITE" id="PS00027">
    <property type="entry name" value="HOMEOBOX_1"/>
    <property type="match status" value="1"/>
</dbReference>
<sequence>MQLALSLGDAPKKPFCKSMTFCMDWQKYGRNICREDQTIRTNPENRPPIQLNLLPLSSPSMVTEQGAPAALSSSSRIGFSIFRNSKRKRDGFKNTIANSSMISEGGGSSTRDISRSSSHEQEEEEGHHVKNDISKKKLRLTKQQSAFLEDSFKQHNTLNPKQKLSLAKQLNLRPRQVEVWFQNRRARSKLKQTQVDCGYLKRWCETLREENGKLQKELHQLRASKPFYMEPPAATLTMCPSCQKVVPTTFVPPTILSLSTAT</sequence>
<comment type="subcellular location">
    <subcellularLocation>
        <location evidence="1 8 9">Nucleus</location>
    </subcellularLocation>
</comment>
<comment type="similarity">
    <text evidence="2">Belongs to the HD-ZIP homeobox family. Class II subfamily.</text>
</comment>
<dbReference type="Pfam" id="PF02183">
    <property type="entry name" value="HALZ"/>
    <property type="match status" value="1"/>
</dbReference>
<feature type="DNA-binding region" description="Homeobox" evidence="8">
    <location>
        <begin position="133"/>
        <end position="192"/>
    </location>
</feature>
<evidence type="ECO:0000256" key="2">
    <source>
        <dbReference type="ARBA" id="ARBA00006074"/>
    </source>
</evidence>
<dbReference type="OrthoDB" id="6159439at2759"/>
<dbReference type="GO" id="GO:0000981">
    <property type="term" value="F:DNA-binding transcription factor activity, RNA polymerase II-specific"/>
    <property type="evidence" value="ECO:0007669"/>
    <property type="project" value="InterPro"/>
</dbReference>
<proteinExistence type="inferred from homology"/>
<dbReference type="InterPro" id="IPR003106">
    <property type="entry name" value="Leu_zip_homeo"/>
</dbReference>
<evidence type="ECO:0000256" key="8">
    <source>
        <dbReference type="PROSITE-ProRule" id="PRU00108"/>
    </source>
</evidence>
<dbReference type="Pfam" id="PF00046">
    <property type="entry name" value="Homeodomain"/>
    <property type="match status" value="1"/>
</dbReference>
<dbReference type="SUPFAM" id="SSF46689">
    <property type="entry name" value="Homeodomain-like"/>
    <property type="match status" value="1"/>
</dbReference>
<evidence type="ECO:0000259" key="11">
    <source>
        <dbReference type="PROSITE" id="PS50071"/>
    </source>
</evidence>
<dbReference type="FunFam" id="1.10.10.60:FF:000192">
    <property type="entry name" value="Homeobox-leucine zipper protein HAT22"/>
    <property type="match status" value="1"/>
</dbReference>
<evidence type="ECO:0000256" key="4">
    <source>
        <dbReference type="ARBA" id="ARBA00023125"/>
    </source>
</evidence>
<dbReference type="CDD" id="cd00086">
    <property type="entry name" value="homeodomain"/>
    <property type="match status" value="1"/>
</dbReference>
<dbReference type="EMBL" id="BKCP01013181">
    <property type="protein sequence ID" value="GER57127.1"/>
    <property type="molecule type" value="Genomic_DNA"/>
</dbReference>
<dbReference type="GO" id="GO:0043565">
    <property type="term" value="F:sequence-specific DNA binding"/>
    <property type="evidence" value="ECO:0007669"/>
    <property type="project" value="InterPro"/>
</dbReference>
<dbReference type="PROSITE" id="PS50071">
    <property type="entry name" value="HOMEOBOX_2"/>
    <property type="match status" value="1"/>
</dbReference>
<evidence type="ECO:0000256" key="6">
    <source>
        <dbReference type="ARBA" id="ARBA00023163"/>
    </source>
</evidence>
<dbReference type="InterPro" id="IPR017970">
    <property type="entry name" value="Homeobox_CS"/>
</dbReference>
<dbReference type="PANTHER" id="PTHR45714">
    <property type="entry name" value="HOMEOBOX-LEUCINE ZIPPER PROTEIN HAT14"/>
    <property type="match status" value="1"/>
</dbReference>
<evidence type="ECO:0000313" key="12">
    <source>
        <dbReference type="EMBL" id="GER57127.1"/>
    </source>
</evidence>
<evidence type="ECO:0000256" key="10">
    <source>
        <dbReference type="SAM" id="MobiDB-lite"/>
    </source>
</evidence>
<dbReference type="SMART" id="SM00389">
    <property type="entry name" value="HOX"/>
    <property type="match status" value="1"/>
</dbReference>
<reference evidence="13" key="1">
    <citation type="journal article" date="2019" name="Curr. Biol.">
        <title>Genome Sequence of Striga asiatica Provides Insight into the Evolution of Plant Parasitism.</title>
        <authorList>
            <person name="Yoshida S."/>
            <person name="Kim S."/>
            <person name="Wafula E.K."/>
            <person name="Tanskanen J."/>
            <person name="Kim Y.M."/>
            <person name="Honaas L."/>
            <person name="Yang Z."/>
            <person name="Spallek T."/>
            <person name="Conn C.E."/>
            <person name="Ichihashi Y."/>
            <person name="Cheong K."/>
            <person name="Cui S."/>
            <person name="Der J.P."/>
            <person name="Gundlach H."/>
            <person name="Jiao Y."/>
            <person name="Hori C."/>
            <person name="Ishida J.K."/>
            <person name="Kasahara H."/>
            <person name="Kiba T."/>
            <person name="Kim M.S."/>
            <person name="Koo N."/>
            <person name="Laohavisit A."/>
            <person name="Lee Y.H."/>
            <person name="Lumba S."/>
            <person name="McCourt P."/>
            <person name="Mortimer J.C."/>
            <person name="Mutuku J.M."/>
            <person name="Nomura T."/>
            <person name="Sasaki-Sekimoto Y."/>
            <person name="Seto Y."/>
            <person name="Wang Y."/>
            <person name="Wakatake T."/>
            <person name="Sakakibara H."/>
            <person name="Demura T."/>
            <person name="Yamaguchi S."/>
            <person name="Yoneyama K."/>
            <person name="Manabe R.I."/>
            <person name="Nelson D.C."/>
            <person name="Schulman A.H."/>
            <person name="Timko M.P."/>
            <person name="dePamphilis C.W."/>
            <person name="Choi D."/>
            <person name="Shirasu K."/>
        </authorList>
    </citation>
    <scope>NUCLEOTIDE SEQUENCE [LARGE SCALE GENOMIC DNA]</scope>
    <source>
        <strain evidence="13">cv. UVA1</strain>
    </source>
</reference>
<dbReference type="SMART" id="SM00340">
    <property type="entry name" value="HALZ"/>
    <property type="match status" value="1"/>
</dbReference>
<name>A0A5A7RIR0_STRAF</name>